<dbReference type="EC" id="2.3.2.23" evidence="7"/>
<keyword evidence="15" id="KW-0735">Signal-anchor</keyword>
<dbReference type="WBParaSite" id="ACOC_0000861501-mRNA-1">
    <property type="protein sequence ID" value="ACOC_0000861501-mRNA-1"/>
    <property type="gene ID" value="ACOC_0000861501"/>
</dbReference>
<keyword evidence="16 24" id="KW-1133">Transmembrane helix</keyword>
<keyword evidence="18 24" id="KW-0472">Membrane</keyword>
<evidence type="ECO:0000259" key="25">
    <source>
        <dbReference type="PROSITE" id="PS50127"/>
    </source>
</evidence>
<dbReference type="OMA" id="RETDWIL"/>
<comment type="subcellular location">
    <subcellularLocation>
        <location evidence="3">Endoplasmic reticulum membrane</location>
    </subcellularLocation>
    <subcellularLocation>
        <location evidence="2">Golgi apparatus membrane</location>
        <topology evidence="2">Single-pass type II membrane protein</topology>
    </subcellularLocation>
</comment>
<keyword evidence="19" id="KW-0325">Glycoprotein</keyword>
<evidence type="ECO:0000256" key="24">
    <source>
        <dbReference type="SAM" id="Phobius"/>
    </source>
</evidence>
<keyword evidence="13" id="KW-0256">Endoplasmic reticulum</keyword>
<keyword evidence="8" id="KW-0328">Glycosyltransferase</keyword>
<evidence type="ECO:0000256" key="7">
    <source>
        <dbReference type="ARBA" id="ARBA00012486"/>
    </source>
</evidence>
<dbReference type="EC" id="2.4.1.134" evidence="22"/>
<dbReference type="Pfam" id="PF01762">
    <property type="entry name" value="Galactosyl_T"/>
    <property type="match status" value="1"/>
</dbReference>
<reference evidence="28" key="1">
    <citation type="submission" date="2016-04" db="UniProtKB">
        <authorList>
            <consortium name="WormBaseParasite"/>
        </authorList>
    </citation>
    <scope>IDENTIFICATION</scope>
</reference>
<evidence type="ECO:0000256" key="14">
    <source>
        <dbReference type="ARBA" id="ARBA00022840"/>
    </source>
</evidence>
<evidence type="ECO:0000256" key="11">
    <source>
        <dbReference type="ARBA" id="ARBA00022741"/>
    </source>
</evidence>
<evidence type="ECO:0000256" key="20">
    <source>
        <dbReference type="ARBA" id="ARBA00023211"/>
    </source>
</evidence>
<comment type="pathway">
    <text evidence="4">Glycan metabolism; chondroitin sulfate biosynthesis.</text>
</comment>
<dbReference type="InterPro" id="IPR016135">
    <property type="entry name" value="UBQ-conjugating_enzyme/RWD"/>
</dbReference>
<feature type="domain" description="UBC core" evidence="25">
    <location>
        <begin position="35"/>
        <end position="185"/>
    </location>
</feature>
<dbReference type="Gene3D" id="3.10.110.10">
    <property type="entry name" value="Ubiquitin Conjugating Enzyme"/>
    <property type="match status" value="1"/>
</dbReference>
<evidence type="ECO:0000313" key="26">
    <source>
        <dbReference type="EMBL" id="VDM60201.1"/>
    </source>
</evidence>
<evidence type="ECO:0000256" key="12">
    <source>
        <dbReference type="ARBA" id="ARBA00022786"/>
    </source>
</evidence>
<evidence type="ECO:0000256" key="4">
    <source>
        <dbReference type="ARBA" id="ARBA00004840"/>
    </source>
</evidence>
<keyword evidence="11" id="KW-0547">Nucleotide-binding</keyword>
<feature type="transmembrane region" description="Helical" evidence="24">
    <location>
        <begin position="288"/>
        <end position="305"/>
    </location>
</feature>
<comment type="pathway">
    <text evidence="5">Glycan metabolism; heparan sulfate biosynthesis.</text>
</comment>
<comment type="function">
    <text evidence="21">Catalyzes the covalent attachment of ubiquitin to other proteins. Seems to function in the selective degradation of misfolded membrane proteins from the endoplasmic reticulum (ERAD). In cooperation with the GATOR2 complex, catalyzes 'Lys-6'-linked ubiquitination of NPRL2.</text>
</comment>
<dbReference type="Proteomes" id="UP000267027">
    <property type="component" value="Unassembled WGS sequence"/>
</dbReference>
<comment type="cofactor">
    <cofactor evidence="1">
        <name>Mn(2+)</name>
        <dbReference type="ChEBI" id="CHEBI:29035"/>
    </cofactor>
</comment>
<accession>A0A158PJC7</accession>
<dbReference type="GO" id="GO:0000139">
    <property type="term" value="C:Golgi membrane"/>
    <property type="evidence" value="ECO:0007669"/>
    <property type="project" value="UniProtKB-SubCell"/>
</dbReference>
<reference evidence="26 27" key="2">
    <citation type="submission" date="2018-11" db="EMBL/GenBank/DDBJ databases">
        <authorList>
            <consortium name="Pathogen Informatics"/>
        </authorList>
    </citation>
    <scope>NUCLEOTIDE SEQUENCE [LARGE SCALE GENOMIC DNA]</scope>
    <source>
        <strain evidence="26 27">Costa Rica</strain>
    </source>
</reference>
<proteinExistence type="inferred from homology"/>
<evidence type="ECO:0000256" key="21">
    <source>
        <dbReference type="ARBA" id="ARBA00054775"/>
    </source>
</evidence>
<evidence type="ECO:0000313" key="28">
    <source>
        <dbReference type="WBParaSite" id="ACOC_0000861501-mRNA-1"/>
    </source>
</evidence>
<evidence type="ECO:0000256" key="19">
    <source>
        <dbReference type="ARBA" id="ARBA00023180"/>
    </source>
</evidence>
<dbReference type="InterPro" id="IPR002659">
    <property type="entry name" value="Glyco_trans_31"/>
</dbReference>
<evidence type="ECO:0000256" key="1">
    <source>
        <dbReference type="ARBA" id="ARBA00001936"/>
    </source>
</evidence>
<evidence type="ECO:0000256" key="17">
    <source>
        <dbReference type="ARBA" id="ARBA00023034"/>
    </source>
</evidence>
<dbReference type="PROSITE" id="PS50127">
    <property type="entry name" value="UBC_2"/>
    <property type="match status" value="1"/>
</dbReference>
<dbReference type="GO" id="GO:0047220">
    <property type="term" value="F:galactosylxylosylprotein 3-beta-galactosyltransferase activity"/>
    <property type="evidence" value="ECO:0007669"/>
    <property type="project" value="UniProtKB-EC"/>
</dbReference>
<comment type="similarity">
    <text evidence="6">Belongs to the glycosyltransferase 31 family.</text>
</comment>
<dbReference type="SUPFAM" id="SSF54495">
    <property type="entry name" value="UBC-like"/>
    <property type="match status" value="1"/>
</dbReference>
<keyword evidence="14" id="KW-0067">ATP-binding</keyword>
<keyword evidence="20" id="KW-0464">Manganese</keyword>
<dbReference type="FunFam" id="3.10.110.10:FF:000023">
    <property type="entry name" value="Ubiquitin-conjugating enzyme E2 J2"/>
    <property type="match status" value="1"/>
</dbReference>
<keyword evidence="17" id="KW-0333">Golgi apparatus</keyword>
<dbReference type="AlphaFoldDB" id="A0A158PJC7"/>
<organism evidence="28">
    <name type="scientific">Angiostrongylus costaricensis</name>
    <name type="common">Nematode worm</name>
    <dbReference type="NCBI Taxonomy" id="334426"/>
    <lineage>
        <taxon>Eukaryota</taxon>
        <taxon>Metazoa</taxon>
        <taxon>Ecdysozoa</taxon>
        <taxon>Nematoda</taxon>
        <taxon>Chromadorea</taxon>
        <taxon>Rhabditida</taxon>
        <taxon>Rhabditina</taxon>
        <taxon>Rhabditomorpha</taxon>
        <taxon>Strongyloidea</taxon>
        <taxon>Metastrongylidae</taxon>
        <taxon>Angiostrongylus</taxon>
    </lineage>
</organism>
<evidence type="ECO:0000256" key="3">
    <source>
        <dbReference type="ARBA" id="ARBA00004586"/>
    </source>
</evidence>
<dbReference type="FunFam" id="3.90.550.50:FF:000018">
    <property type="entry name" value="Hexosyltransferase"/>
    <property type="match status" value="1"/>
</dbReference>
<dbReference type="PANTHER" id="PTHR11214:SF3">
    <property type="entry name" value="BETA-1,3-GALACTOSYLTRANSFERASE 6"/>
    <property type="match status" value="1"/>
</dbReference>
<dbReference type="CDD" id="cd23799">
    <property type="entry name" value="UBCc_UBE2J"/>
    <property type="match status" value="1"/>
</dbReference>
<dbReference type="GO" id="GO:0061631">
    <property type="term" value="F:ubiquitin conjugating enzyme activity"/>
    <property type="evidence" value="ECO:0007669"/>
    <property type="project" value="UniProtKB-EC"/>
</dbReference>
<dbReference type="GO" id="GO:0006493">
    <property type="term" value="P:protein O-linked glycosylation"/>
    <property type="evidence" value="ECO:0007669"/>
    <property type="project" value="TreeGrafter"/>
</dbReference>
<evidence type="ECO:0000256" key="15">
    <source>
        <dbReference type="ARBA" id="ARBA00022968"/>
    </source>
</evidence>
<evidence type="ECO:0000256" key="16">
    <source>
        <dbReference type="ARBA" id="ARBA00022989"/>
    </source>
</evidence>
<evidence type="ECO:0000256" key="13">
    <source>
        <dbReference type="ARBA" id="ARBA00022824"/>
    </source>
</evidence>
<dbReference type="PANTHER" id="PTHR11214">
    <property type="entry name" value="BETA-1,3-N-ACETYLGLUCOSAMINYLTRANSFERASE"/>
    <property type="match status" value="1"/>
</dbReference>
<dbReference type="InterPro" id="IPR000608">
    <property type="entry name" value="UBC"/>
</dbReference>
<feature type="transmembrane region" description="Helical" evidence="24">
    <location>
        <begin position="225"/>
        <end position="246"/>
    </location>
</feature>
<name>A0A158PJC7_ANGCS</name>
<evidence type="ECO:0000256" key="22">
    <source>
        <dbReference type="ARBA" id="ARBA00066517"/>
    </source>
</evidence>
<evidence type="ECO:0000256" key="10">
    <source>
        <dbReference type="ARBA" id="ARBA00022692"/>
    </source>
</evidence>
<evidence type="ECO:0000256" key="6">
    <source>
        <dbReference type="ARBA" id="ARBA00008661"/>
    </source>
</evidence>
<keyword evidence="9" id="KW-0808">Transferase</keyword>
<dbReference type="STRING" id="334426.A0A158PJC7"/>
<keyword evidence="10 24" id="KW-0812">Transmembrane</keyword>
<evidence type="ECO:0000256" key="9">
    <source>
        <dbReference type="ARBA" id="ARBA00022679"/>
    </source>
</evidence>
<dbReference type="Gene3D" id="3.90.550.50">
    <property type="match status" value="1"/>
</dbReference>
<keyword evidence="27" id="KW-1185">Reference proteome</keyword>
<evidence type="ECO:0000256" key="23">
    <source>
        <dbReference type="ARBA" id="ARBA00073320"/>
    </source>
</evidence>
<dbReference type="GO" id="GO:0005524">
    <property type="term" value="F:ATP binding"/>
    <property type="evidence" value="ECO:0007669"/>
    <property type="project" value="UniProtKB-KW"/>
</dbReference>
<dbReference type="EMBL" id="UYYA01004178">
    <property type="protein sequence ID" value="VDM60201.1"/>
    <property type="molecule type" value="Genomic_DNA"/>
</dbReference>
<evidence type="ECO:0000256" key="8">
    <source>
        <dbReference type="ARBA" id="ARBA00022676"/>
    </source>
</evidence>
<sequence>MEESFKLSDSKIPADDSRIVDSSNVSVTVMAASVTATARLKKDYCKLLKEPVPYVRAAPLQENILEWHYIIFGAPNTPYEGGVYHGKLVFPSDFPFKPPSIYMITPSGRFQVNTRLCLSISDFHPDTWNPAWTVSTIITGLLSFMNDSAPTLGSITSSDAEKKILARRSKAFNLKDRVFCSLFPDVVEEIRKELSDANSAEEATLKEEEERLLRQHFSAAEPSSGLSSLVSNLIVIAGVVVLAFAVPHLRRRGVLQGALAKIVLLSRDYTLDLCVSNVLTKMSFLRKYLLGGMVVCVICTMVIVYNCTCDNSKGWIEFSQAQIAPAAPMEILPETFILIMIMSSPNESAIRAVVRDTWLRLSQKGPSVVQHRFPIGIKGLRRFSNFSETTRLHLEEENQIHGDIVFLDNVEDVYTNLALKTLRTMEYAYQNFRFEYILKVGGSSSFYFPVDSDSFVRLGAIIKALKDIQHPRLYWGFLDGRAKPIRKGKWRETDWILCDRYLPYQLGGGYVLSFELVRFLAMNARLFKLYKNEDVSVGAWLAGLDIKYIHDPRFDTEWKSRGCNNEYLITHKKSAADMEKLYSNLVNLRVLCDKEFRIRDSYVYDWSGLPSECCHRKNGTNIP</sequence>
<evidence type="ECO:0000313" key="27">
    <source>
        <dbReference type="Proteomes" id="UP000267027"/>
    </source>
</evidence>
<dbReference type="GO" id="GO:0006024">
    <property type="term" value="P:glycosaminoglycan biosynthetic process"/>
    <property type="evidence" value="ECO:0007669"/>
    <property type="project" value="UniProtKB-ARBA"/>
</dbReference>
<dbReference type="Pfam" id="PF00179">
    <property type="entry name" value="UQ_con"/>
    <property type="match status" value="1"/>
</dbReference>
<gene>
    <name evidence="26" type="ORF">ACOC_LOCUS8616</name>
</gene>
<evidence type="ECO:0000256" key="5">
    <source>
        <dbReference type="ARBA" id="ARBA00005093"/>
    </source>
</evidence>
<keyword evidence="12" id="KW-0833">Ubl conjugation pathway</keyword>
<dbReference type="GO" id="GO:0005789">
    <property type="term" value="C:endoplasmic reticulum membrane"/>
    <property type="evidence" value="ECO:0007669"/>
    <property type="project" value="UniProtKB-SubCell"/>
</dbReference>
<dbReference type="OrthoDB" id="1158011at2759"/>
<evidence type="ECO:0000256" key="18">
    <source>
        <dbReference type="ARBA" id="ARBA00023136"/>
    </source>
</evidence>
<dbReference type="SMART" id="SM00212">
    <property type="entry name" value="UBCc"/>
    <property type="match status" value="1"/>
</dbReference>
<evidence type="ECO:0000256" key="2">
    <source>
        <dbReference type="ARBA" id="ARBA00004323"/>
    </source>
</evidence>
<protein>
    <recommendedName>
        <fullName evidence="23">Ubiquitin-conjugating enzyme E2 J2</fullName>
        <ecNumber evidence="7">2.3.2.23</ecNumber>
        <ecNumber evidence="22">2.4.1.134</ecNumber>
    </recommendedName>
</protein>